<gene>
    <name evidence="1" type="ORF">NC797_07880</name>
</gene>
<evidence type="ECO:0000313" key="1">
    <source>
        <dbReference type="EMBL" id="MDC3424426.1"/>
    </source>
</evidence>
<dbReference type="RefSeq" id="WP_272436232.1">
    <property type="nucleotide sequence ID" value="NZ_JAMQKB010000006.1"/>
</dbReference>
<name>A0A9X3WUU0_9BACI</name>
<evidence type="ECO:0000313" key="2">
    <source>
        <dbReference type="Proteomes" id="UP001145050"/>
    </source>
</evidence>
<dbReference type="EMBL" id="JAMQKB010000006">
    <property type="protein sequence ID" value="MDC3424426.1"/>
    <property type="molecule type" value="Genomic_DNA"/>
</dbReference>
<keyword evidence="2" id="KW-1185">Reference proteome</keyword>
<accession>A0A9X3WUU0</accession>
<protein>
    <submittedName>
        <fullName evidence="1">Uncharacterized protein</fullName>
    </submittedName>
</protein>
<dbReference type="Proteomes" id="UP001145050">
    <property type="component" value="Unassembled WGS sequence"/>
</dbReference>
<reference evidence="1" key="1">
    <citation type="submission" date="2022-06" db="EMBL/GenBank/DDBJ databases">
        <title>Aquibacillus sp. a new bacterium isolated from soil saline samples.</title>
        <authorList>
            <person name="Galisteo C."/>
            <person name="De La Haba R."/>
            <person name="Sanchez-Porro C."/>
            <person name="Ventosa A."/>
        </authorList>
    </citation>
    <scope>NUCLEOTIDE SEQUENCE</scope>
    <source>
        <strain evidence="1">3ASR75-11</strain>
    </source>
</reference>
<organism evidence="1 2">
    <name type="scientific">Terrihalobacillus insolitus</name>
    <dbReference type="NCBI Taxonomy" id="2950438"/>
    <lineage>
        <taxon>Bacteria</taxon>
        <taxon>Bacillati</taxon>
        <taxon>Bacillota</taxon>
        <taxon>Bacilli</taxon>
        <taxon>Bacillales</taxon>
        <taxon>Bacillaceae</taxon>
        <taxon>Terrihalobacillus</taxon>
    </lineage>
</organism>
<dbReference type="AlphaFoldDB" id="A0A9X3WUU0"/>
<proteinExistence type="predicted"/>
<sequence length="249" mass="29833">MKNIYAFEEEESFEKFKDTIESFSERLKKYQFILEEYYALNDLPKGIVWTSEELATRVFSDIPLPAYTNENLIYITPDLSAWRKLFIKQLGDFKQSKIVNFYRNISENHLFTILAHELTHHSDLFLDEFDDDRADSIWFEEGMCDYLSRKITLGEKEFNEITNVEKNLVNFFKDKYGNHSLDNFGSESYYGSLSSIMFDYWRSFLTVKYLVEVRSNNDIRQVFDEYHNWDNKGRKIPLTEYFNLNLKTP</sequence>
<comment type="caution">
    <text evidence="1">The sequence shown here is derived from an EMBL/GenBank/DDBJ whole genome shotgun (WGS) entry which is preliminary data.</text>
</comment>